<dbReference type="AlphaFoldDB" id="A0A4Y9XSX2"/>
<proteinExistence type="inferred from homology"/>
<dbReference type="EMBL" id="SEKV01000854">
    <property type="protein sequence ID" value="TFY53226.1"/>
    <property type="molecule type" value="Genomic_DNA"/>
</dbReference>
<dbReference type="SUPFAM" id="SSF51735">
    <property type="entry name" value="NAD(P)-binding Rossmann-fold domains"/>
    <property type="match status" value="1"/>
</dbReference>
<gene>
    <name evidence="3" type="ORF">EVJ58_g9566</name>
</gene>
<evidence type="ECO:0000256" key="2">
    <source>
        <dbReference type="ARBA" id="ARBA00023002"/>
    </source>
</evidence>
<name>A0A4Y9XSX2_9APHY</name>
<evidence type="ECO:0000313" key="4">
    <source>
        <dbReference type="Proteomes" id="UP000298390"/>
    </source>
</evidence>
<dbReference type="PANTHER" id="PTHR43976:SF16">
    <property type="entry name" value="SHORT-CHAIN DEHYDROGENASE_REDUCTASE FAMILY PROTEIN"/>
    <property type="match status" value="1"/>
</dbReference>
<dbReference type="GO" id="GO:0016491">
    <property type="term" value="F:oxidoreductase activity"/>
    <property type="evidence" value="ECO:0007669"/>
    <property type="project" value="UniProtKB-KW"/>
</dbReference>
<dbReference type="InterPro" id="IPR002347">
    <property type="entry name" value="SDR_fam"/>
</dbReference>
<reference evidence="3 4" key="1">
    <citation type="submission" date="2019-01" db="EMBL/GenBank/DDBJ databases">
        <title>Genome sequencing of the rare red list fungi Fomitopsis rosea.</title>
        <authorList>
            <person name="Buettner E."/>
            <person name="Kellner H."/>
        </authorList>
    </citation>
    <scope>NUCLEOTIDE SEQUENCE [LARGE SCALE GENOMIC DNA]</scope>
    <source>
        <strain evidence="3 4">DSM 105464</strain>
    </source>
</reference>
<dbReference type="InterPro" id="IPR051911">
    <property type="entry name" value="SDR_oxidoreductase"/>
</dbReference>
<protein>
    <recommendedName>
        <fullName evidence="5">NAD(P)-binding protein</fullName>
    </recommendedName>
</protein>
<organism evidence="3 4">
    <name type="scientific">Rhodofomes roseus</name>
    <dbReference type="NCBI Taxonomy" id="34475"/>
    <lineage>
        <taxon>Eukaryota</taxon>
        <taxon>Fungi</taxon>
        <taxon>Dikarya</taxon>
        <taxon>Basidiomycota</taxon>
        <taxon>Agaricomycotina</taxon>
        <taxon>Agaricomycetes</taxon>
        <taxon>Polyporales</taxon>
        <taxon>Rhodofomes</taxon>
    </lineage>
</organism>
<dbReference type="Pfam" id="PF00106">
    <property type="entry name" value="adh_short"/>
    <property type="match status" value="1"/>
</dbReference>
<dbReference type="STRING" id="34475.A0A4Y9XSX2"/>
<sequence>MTGKIWFITGSSTGFGRLVTETALGHGDKVAATLRKPEMLSGLSSKYSSSQLLVLKLDVTKSDEVKQAFSAAHAHFGRIDVVFNNAGSIVLGSVEGTPDDMARNLFELNLWGAVNVTSTAVHYFREFNKPARRTFDTELVALWHIGLSPHWDLLWHEARDGGHNRGSRRRSRPELEYKGQHSCRTSCPYLARFLMLLCVQVTLLEPGSFYTGGHGRGDLAPPHPAYKQPDMSKMLSGEGMSDPVKGVEIIYRLASLPNPPLHLPLGPDAVATFNDKAKRLLEATEAYASWSEGLELEPKL</sequence>
<dbReference type="Gene3D" id="3.40.50.720">
    <property type="entry name" value="NAD(P)-binding Rossmann-like Domain"/>
    <property type="match status" value="2"/>
</dbReference>
<dbReference type="InterPro" id="IPR036291">
    <property type="entry name" value="NAD(P)-bd_dom_sf"/>
</dbReference>
<comment type="similarity">
    <text evidence="1">Belongs to the short-chain dehydrogenases/reductases (SDR) family.</text>
</comment>
<evidence type="ECO:0000256" key="1">
    <source>
        <dbReference type="ARBA" id="ARBA00006484"/>
    </source>
</evidence>
<dbReference type="Proteomes" id="UP000298390">
    <property type="component" value="Unassembled WGS sequence"/>
</dbReference>
<comment type="caution">
    <text evidence="3">The sequence shown here is derived from an EMBL/GenBank/DDBJ whole genome shotgun (WGS) entry which is preliminary data.</text>
</comment>
<keyword evidence="2" id="KW-0560">Oxidoreductase</keyword>
<dbReference type="PANTHER" id="PTHR43976">
    <property type="entry name" value="SHORT CHAIN DEHYDROGENASE"/>
    <property type="match status" value="1"/>
</dbReference>
<evidence type="ECO:0000313" key="3">
    <source>
        <dbReference type="EMBL" id="TFY53226.1"/>
    </source>
</evidence>
<dbReference type="PRINTS" id="PR00081">
    <property type="entry name" value="GDHRDH"/>
</dbReference>
<accession>A0A4Y9XSX2</accession>
<evidence type="ECO:0008006" key="5">
    <source>
        <dbReference type="Google" id="ProtNLM"/>
    </source>
</evidence>